<keyword evidence="11" id="KW-1185">Reference proteome</keyword>
<dbReference type="GO" id="GO:0046872">
    <property type="term" value="F:metal ion binding"/>
    <property type="evidence" value="ECO:0007669"/>
    <property type="project" value="UniProtKB-KW"/>
</dbReference>
<evidence type="ECO:0000256" key="7">
    <source>
        <dbReference type="ARBA" id="ARBA00023136"/>
    </source>
</evidence>
<feature type="binding site" description="axial binding residue" evidence="8">
    <location>
        <position position="113"/>
    </location>
    <ligand>
        <name>heme</name>
        <dbReference type="ChEBI" id="CHEBI:30413"/>
    </ligand>
    <ligandPart>
        <name>Fe</name>
        <dbReference type="ChEBI" id="CHEBI:18248"/>
    </ligandPart>
</feature>
<feature type="transmembrane region" description="Helical" evidence="9">
    <location>
        <begin position="54"/>
        <end position="76"/>
    </location>
</feature>
<feature type="transmembrane region" description="Helical" evidence="9">
    <location>
        <begin position="97"/>
        <end position="115"/>
    </location>
</feature>
<gene>
    <name evidence="10" type="ORF">BG53_14305</name>
</gene>
<feature type="transmembrane region" description="Helical" evidence="9">
    <location>
        <begin position="12"/>
        <end position="34"/>
    </location>
</feature>
<feature type="transmembrane region" description="Helical" evidence="9">
    <location>
        <begin position="145"/>
        <end position="172"/>
    </location>
</feature>
<dbReference type="EMBL" id="JFHU01000077">
    <property type="protein sequence ID" value="EXX90032.1"/>
    <property type="molecule type" value="Genomic_DNA"/>
</dbReference>
<evidence type="ECO:0000313" key="10">
    <source>
        <dbReference type="EMBL" id="EXX90032.1"/>
    </source>
</evidence>
<evidence type="ECO:0000256" key="5">
    <source>
        <dbReference type="ARBA" id="ARBA00022989"/>
    </source>
</evidence>
<name>A0A9W5S2M4_9BACL</name>
<organism evidence="10 11">
    <name type="scientific">Paenibacillus darwinianus</name>
    <dbReference type="NCBI Taxonomy" id="1380763"/>
    <lineage>
        <taxon>Bacteria</taxon>
        <taxon>Bacillati</taxon>
        <taxon>Bacillota</taxon>
        <taxon>Bacilli</taxon>
        <taxon>Bacillales</taxon>
        <taxon>Paenibacillaceae</taxon>
        <taxon>Paenibacillus</taxon>
    </lineage>
</organism>
<accession>A0A9W5S2M4</accession>
<feature type="binding site" description="axial binding residue" evidence="8">
    <location>
        <position position="27"/>
    </location>
    <ligand>
        <name>heme</name>
        <dbReference type="ChEBI" id="CHEBI:30413"/>
    </ligand>
    <ligandPart>
        <name>Fe</name>
        <dbReference type="ChEBI" id="CHEBI:18248"/>
    </ligandPart>
</feature>
<dbReference type="InterPro" id="IPR016002">
    <property type="entry name" value="Succ_DH_cyt_b558_Firmicute"/>
</dbReference>
<sequence>MKGNSYYSRRIHSLLGVIPLSMFIISHMLTNFSAVEGGAEGFKAAVKFINGLPIVLVLEIVGIWLPLLFHGIYGLYIAYQSNINTGQFQYGRNWAFALQRISGVITFIFVAWHVYQTRIQVLLGNISYGDLGATMNAIVTNNLYFFFYMIGVVASMFHFSNGMWAFLVSWGITVGPRAQRFSSYVWMIVFVIATGMFMASLLAFRGDEFKDASAAVETLRTLANIG</sequence>
<evidence type="ECO:0000256" key="1">
    <source>
        <dbReference type="ARBA" id="ARBA00004370"/>
    </source>
</evidence>
<keyword evidence="7 9" id="KW-0472">Membrane</keyword>
<keyword evidence="5 9" id="KW-1133">Transmembrane helix</keyword>
<keyword evidence="2 8" id="KW-0349">Heme</keyword>
<dbReference type="OrthoDB" id="9789209at2"/>
<evidence type="ECO:0000256" key="6">
    <source>
        <dbReference type="ARBA" id="ARBA00023004"/>
    </source>
</evidence>
<feature type="binding site" description="axial binding residue" evidence="8">
    <location>
        <position position="158"/>
    </location>
    <ligand>
        <name>heme</name>
        <dbReference type="ChEBI" id="CHEBI:30413"/>
    </ligand>
    <ligandPart>
        <name>Fe</name>
        <dbReference type="ChEBI" id="CHEBI:18248"/>
    </ligandPart>
</feature>
<dbReference type="Gene3D" id="1.20.1300.10">
    <property type="entry name" value="Fumarate reductase/succinate dehydrogenase, transmembrane subunit"/>
    <property type="match status" value="1"/>
</dbReference>
<proteinExistence type="predicted"/>
<dbReference type="AlphaFoldDB" id="A0A9W5S2M4"/>
<dbReference type="InterPro" id="IPR000701">
    <property type="entry name" value="SuccDH_FuR_B_TM-su"/>
</dbReference>
<keyword evidence="6 8" id="KW-0408">Iron</keyword>
<dbReference type="RefSeq" id="WP_036584806.1">
    <property type="nucleotide sequence ID" value="NZ_KK082133.1"/>
</dbReference>
<evidence type="ECO:0000256" key="8">
    <source>
        <dbReference type="PIRSR" id="PIRSR000170-1"/>
    </source>
</evidence>
<dbReference type="SUPFAM" id="SSF81343">
    <property type="entry name" value="Fumarate reductase respiratory complex transmembrane subunits"/>
    <property type="match status" value="1"/>
</dbReference>
<dbReference type="Pfam" id="PF01127">
    <property type="entry name" value="Sdh_cyt"/>
    <property type="match status" value="1"/>
</dbReference>
<evidence type="ECO:0000256" key="4">
    <source>
        <dbReference type="ARBA" id="ARBA00022723"/>
    </source>
</evidence>
<protein>
    <submittedName>
        <fullName evidence="10">Succinate dehydrogenase</fullName>
    </submittedName>
</protein>
<dbReference type="GO" id="GO:0016020">
    <property type="term" value="C:membrane"/>
    <property type="evidence" value="ECO:0007669"/>
    <property type="project" value="UniProtKB-SubCell"/>
</dbReference>
<evidence type="ECO:0000256" key="2">
    <source>
        <dbReference type="ARBA" id="ARBA00022617"/>
    </source>
</evidence>
<reference evidence="10 11" key="1">
    <citation type="submission" date="2014-02" db="EMBL/GenBank/DDBJ databases">
        <title>Genome sequence of Paenibacillus darwinianus reveals adaptive mechanisms for survival in Antarctic soils.</title>
        <authorList>
            <person name="Dsouza M."/>
            <person name="Taylor M.W."/>
            <person name="Turner S.J."/>
            <person name="Aislabie J."/>
        </authorList>
    </citation>
    <scope>NUCLEOTIDE SEQUENCE [LARGE SCALE GENOMIC DNA]</scope>
    <source>
        <strain evidence="10 11">CE1</strain>
    </source>
</reference>
<dbReference type="PIRSF" id="PIRSF000170">
    <property type="entry name" value="Succ_dh_cyt_b558"/>
    <property type="match status" value="1"/>
</dbReference>
<keyword evidence="4 8" id="KW-0479">Metal-binding</keyword>
<dbReference type="CDD" id="cd03497">
    <property type="entry name" value="SQR_TypeB_1_TM"/>
    <property type="match status" value="1"/>
</dbReference>
<dbReference type="Proteomes" id="UP000053750">
    <property type="component" value="Unassembled WGS sequence"/>
</dbReference>
<dbReference type="InterPro" id="IPR034804">
    <property type="entry name" value="SQR/QFR_C/D"/>
</dbReference>
<dbReference type="NCBIfam" id="TIGR02046">
    <property type="entry name" value="sdhC_b558_fam"/>
    <property type="match status" value="1"/>
</dbReference>
<evidence type="ECO:0000256" key="3">
    <source>
        <dbReference type="ARBA" id="ARBA00022692"/>
    </source>
</evidence>
<evidence type="ECO:0000256" key="9">
    <source>
        <dbReference type="SAM" id="Phobius"/>
    </source>
</evidence>
<dbReference type="InterPro" id="IPR011138">
    <property type="entry name" value="Cytochrome_b-558"/>
</dbReference>
<comment type="subcellular location">
    <subcellularLocation>
        <location evidence="1">Membrane</location>
    </subcellularLocation>
</comment>
<comment type="caution">
    <text evidence="10">The sequence shown here is derived from an EMBL/GenBank/DDBJ whole genome shotgun (WGS) entry which is preliminary data.</text>
</comment>
<feature type="binding site" description="axial binding residue" evidence="8">
    <location>
        <position position="70"/>
    </location>
    <ligand>
        <name>heme</name>
        <dbReference type="ChEBI" id="CHEBI:30413"/>
    </ligand>
    <ligandPart>
        <name>Fe</name>
        <dbReference type="ChEBI" id="CHEBI:18248"/>
    </ligandPart>
</feature>
<feature type="transmembrane region" description="Helical" evidence="9">
    <location>
        <begin position="184"/>
        <end position="204"/>
    </location>
</feature>
<evidence type="ECO:0000313" key="11">
    <source>
        <dbReference type="Proteomes" id="UP000053750"/>
    </source>
</evidence>
<keyword evidence="3 9" id="KW-0812">Transmembrane</keyword>